<organism evidence="3 4">
    <name type="scientific">Ellagibacter isourolithinifaciens</name>
    <dbReference type="NCBI Taxonomy" id="2137581"/>
    <lineage>
        <taxon>Bacteria</taxon>
        <taxon>Bacillati</taxon>
        <taxon>Actinomycetota</taxon>
        <taxon>Coriobacteriia</taxon>
        <taxon>Eggerthellales</taxon>
        <taxon>Eggerthellaceae</taxon>
        <taxon>Ellagibacter</taxon>
    </lineage>
</organism>
<feature type="compositionally biased region" description="Acidic residues" evidence="2">
    <location>
        <begin position="549"/>
        <end position="569"/>
    </location>
</feature>
<feature type="region of interest" description="Disordered" evidence="2">
    <location>
        <begin position="499"/>
        <end position="575"/>
    </location>
</feature>
<feature type="compositionally biased region" description="Acidic residues" evidence="2">
    <location>
        <begin position="528"/>
        <end position="540"/>
    </location>
</feature>
<keyword evidence="4" id="KW-1185">Reference proteome</keyword>
<keyword evidence="1" id="KW-0175">Coiled coil</keyword>
<evidence type="ECO:0000313" key="4">
    <source>
        <dbReference type="Proteomes" id="UP000468668"/>
    </source>
</evidence>
<sequence length="1235" mass="138235">MEPIKIEDPKLAAKVDRIIEQLKEYYPDGKVVRITNDHKKLSERIGKAYKEIGYQSRDDFFTAYGFEANKAGHPFTTDAKEVLAELHRRYDGKTLCANPSQLIEENPDLKGKLKTLQNNSQRDFGDVFKNVLIGEGLLAGEKREAARKFTRDEMDEALEELAGRIKEDGIFAKTMASLQKTYPDYSDALTFLGRVSGDWYGLTPRKLLQERGILVQSGTPGVNQDEILSWLKETYSSLPNDEKPASVDELIAANPDKSTELKEAQRKWKANHEETFLSCLKQNGVIKMSETALRNQLKETAPFCVRNAKLKELVSLWKKVGGPKTLTRENEEQLVLPERVAAIDADYAVEIRKSYFHAMIHKSELEQHAVKAGTSLSCSASDPFIAFGTPDGYRLINRRVGNLRWRDSDPSPFDEYADYGEDAWKDSPVAGLVGAWIESISQDYYGCVLICVRFDYPHKLTTQTMINLLYKNGVLTDDDMLGGDDWRKREYEKLSFEGAALVEDSGDDSTSGSVPELESESELKSESEIEPAPEPESELEPDSKPEIEPASESEPEIESASEPAPEPESDGPTREDKLSLARLAVTAAQLVGVATFPQEFLDKLERAEQGDMSIDPDDLLKAINDMTPDEHSVDAASLTFDEGRVARGKHFDVAIPDGWHVVENYERDGLFGQKRPFVAVPEHVSNDDIELSNRIIYVDSGDRAAKLGQTSAFMTAPLRWAMFCQAHYVEMANQMTDPTSPFAAFAQKTMWDCEVDAQNTKCFIVQYNSGTGINGLEFNIRPYSLDHSDYLRVCLSMDENIDIDAIREVVKHIAATVELDKPFESDAERGLKAAFGEKLTKDEFTDLASRIASPIPNFFQKLFTAGQNRYVFQLDGEEVDARDATIAGARMLAEYGEKFVPYYGKLLDIYAANDCFGETEATGHEAYDVLKNIFEGAFPSAALFADDEAKIVTEEGILDDMPEKTALRDRLEALFPKGEAKLLRLEDVVPRGYIDDIKKWGIDFIPNDGVARELVDRGKECVVPSILRSRQEQIDALIGMSSDSASTLEAIREEAGRYNVILFELASRYKTILERMIPKEALEGSKRFLVEINDILELMSDSIETNNQSIGTLRGVALPAGISEFKQQLRQLDDAVARLAAKNEKEQEIDALEAKIQELENARAKIPGLEQQAKMLSSEIDKMSFFSFSKKKARKAELAQCQAQLESCRSQAALIDSVRAEHEEAKAEFAKLRQA</sequence>
<comment type="caution">
    <text evidence="3">The sequence shown here is derived from an EMBL/GenBank/DDBJ whole genome shotgun (WGS) entry which is preliminary data.</text>
</comment>
<accession>A0A6N6NND0</accession>
<feature type="coiled-coil region" evidence="1">
    <location>
        <begin position="1122"/>
        <end position="1179"/>
    </location>
</feature>
<evidence type="ECO:0000256" key="1">
    <source>
        <dbReference type="SAM" id="Coils"/>
    </source>
</evidence>
<evidence type="ECO:0000256" key="2">
    <source>
        <dbReference type="SAM" id="MobiDB-lite"/>
    </source>
</evidence>
<gene>
    <name evidence="3" type="ORF">F8C90_06935</name>
</gene>
<dbReference type="OrthoDB" id="3174469at2"/>
<dbReference type="AlphaFoldDB" id="A0A6N6NND0"/>
<proteinExistence type="predicted"/>
<name>A0A6N6NND0_9ACTN</name>
<dbReference type="RefSeq" id="WP_158049797.1">
    <property type="nucleotide sequence ID" value="NZ_WAJR01000015.1"/>
</dbReference>
<dbReference type="EMBL" id="WAJR01000015">
    <property type="protein sequence ID" value="KAB1640281.1"/>
    <property type="molecule type" value="Genomic_DNA"/>
</dbReference>
<evidence type="ECO:0000313" key="3">
    <source>
        <dbReference type="EMBL" id="KAB1640281.1"/>
    </source>
</evidence>
<dbReference type="GeneID" id="98658141"/>
<reference evidence="3 4" key="1">
    <citation type="submission" date="2019-09" db="EMBL/GenBank/DDBJ databases">
        <title>Whole genome shotgun sequencing (WGS) of Ellagibacter isourolithinifaciens DSM 104140(T) and Adlercreutzia muris DSM 29508(T).</title>
        <authorList>
            <person name="Stoll D.A."/>
            <person name="Danylec N."/>
            <person name="Huch M."/>
        </authorList>
    </citation>
    <scope>NUCLEOTIDE SEQUENCE [LARGE SCALE GENOMIC DNA]</scope>
    <source>
        <strain evidence="3 4">DSM 104140</strain>
    </source>
</reference>
<dbReference type="Proteomes" id="UP000468668">
    <property type="component" value="Unassembled WGS sequence"/>
</dbReference>
<protein>
    <submittedName>
        <fullName evidence="3">Uncharacterized protein</fullName>
    </submittedName>
</protein>